<evidence type="ECO:0000256" key="13">
    <source>
        <dbReference type="ARBA" id="ARBA00074306"/>
    </source>
</evidence>
<dbReference type="SUPFAM" id="SSF47384">
    <property type="entry name" value="Homodimeric domain of signal transducing histidine kinase"/>
    <property type="match status" value="1"/>
</dbReference>
<comment type="catalytic activity">
    <reaction evidence="1">
        <text>ATP + protein L-histidine = ADP + protein N-phospho-L-histidine.</text>
        <dbReference type="EC" id="2.7.13.3"/>
    </reaction>
</comment>
<evidence type="ECO:0000256" key="1">
    <source>
        <dbReference type="ARBA" id="ARBA00000085"/>
    </source>
</evidence>
<dbReference type="InterPro" id="IPR001610">
    <property type="entry name" value="PAC"/>
</dbReference>
<dbReference type="GO" id="GO:0006355">
    <property type="term" value="P:regulation of DNA-templated transcription"/>
    <property type="evidence" value="ECO:0007669"/>
    <property type="project" value="InterPro"/>
</dbReference>
<dbReference type="Pfam" id="PF00072">
    <property type="entry name" value="Response_reg"/>
    <property type="match status" value="2"/>
</dbReference>
<dbReference type="Pfam" id="PF01627">
    <property type="entry name" value="Hpt"/>
    <property type="match status" value="1"/>
</dbReference>
<feature type="compositionally biased region" description="Pro residues" evidence="15">
    <location>
        <begin position="930"/>
        <end position="946"/>
    </location>
</feature>
<dbReference type="CDD" id="cd00082">
    <property type="entry name" value="HisKA"/>
    <property type="match status" value="1"/>
</dbReference>
<dbReference type="InterPro" id="IPR005467">
    <property type="entry name" value="His_kinase_dom"/>
</dbReference>
<dbReference type="SMART" id="SM00448">
    <property type="entry name" value="REC"/>
    <property type="match status" value="2"/>
</dbReference>
<dbReference type="SUPFAM" id="SSF55874">
    <property type="entry name" value="ATPase domain of HSP90 chaperone/DNA topoisomerase II/histidine kinase"/>
    <property type="match status" value="1"/>
</dbReference>
<dbReference type="CDD" id="cd17546">
    <property type="entry name" value="REC_hyHK_CKI1_RcsC-like"/>
    <property type="match status" value="1"/>
</dbReference>
<dbReference type="Gene3D" id="1.10.287.130">
    <property type="match status" value="1"/>
</dbReference>
<dbReference type="InterPro" id="IPR036097">
    <property type="entry name" value="HisK_dim/P_sf"/>
</dbReference>
<dbReference type="GO" id="GO:0005524">
    <property type="term" value="F:ATP binding"/>
    <property type="evidence" value="ECO:0007669"/>
    <property type="project" value="UniProtKB-KW"/>
</dbReference>
<dbReference type="Gene3D" id="3.30.565.10">
    <property type="entry name" value="Histidine kinase-like ATPase, C-terminal domain"/>
    <property type="match status" value="1"/>
</dbReference>
<dbReference type="InterPro" id="IPR036641">
    <property type="entry name" value="HPT_dom_sf"/>
</dbReference>
<keyword evidence="9" id="KW-0067">ATP-binding</keyword>
<dbReference type="RefSeq" id="WP_090861043.1">
    <property type="nucleotide sequence ID" value="NZ_FMZM01000020.1"/>
</dbReference>
<dbReference type="PROSITE" id="PS50110">
    <property type="entry name" value="RESPONSE_REGULATORY"/>
    <property type="match status" value="2"/>
</dbReference>
<dbReference type="EMBL" id="FMZM01000020">
    <property type="protein sequence ID" value="SDE32860.1"/>
    <property type="molecule type" value="Genomic_DNA"/>
</dbReference>
<dbReference type="Gene3D" id="3.30.450.20">
    <property type="entry name" value="PAS domain"/>
    <property type="match status" value="2"/>
</dbReference>
<dbReference type="SUPFAM" id="SSF55785">
    <property type="entry name" value="PYP-like sensor domain (PAS domain)"/>
    <property type="match status" value="2"/>
</dbReference>
<evidence type="ECO:0000256" key="7">
    <source>
        <dbReference type="ARBA" id="ARBA00022741"/>
    </source>
</evidence>
<evidence type="ECO:0000256" key="15">
    <source>
        <dbReference type="SAM" id="MobiDB-lite"/>
    </source>
</evidence>
<dbReference type="InterPro" id="IPR001789">
    <property type="entry name" value="Sig_transdc_resp-reg_receiver"/>
</dbReference>
<protein>
    <recommendedName>
        <fullName evidence="13">Circadian input-output histidine kinase CikA</fullName>
        <ecNumber evidence="4">2.7.13.3</ecNumber>
    </recommendedName>
    <alternativeName>
        <fullName evidence="12">Sensory/regulatory protein RpfC</fullName>
    </alternativeName>
</protein>
<dbReference type="PRINTS" id="PR00344">
    <property type="entry name" value="BCTRLSENSOR"/>
</dbReference>
<comment type="subcellular location">
    <subcellularLocation>
        <location evidence="2">Cell membrane</location>
    </subcellularLocation>
</comment>
<dbReference type="InterPro" id="IPR013655">
    <property type="entry name" value="PAS_fold_3"/>
</dbReference>
<keyword evidence="17" id="KW-1185">Reference proteome</keyword>
<keyword evidence="5" id="KW-0597">Phosphoprotein</keyword>
<accession>A0A1G7C269</accession>
<dbReference type="FunFam" id="3.30.565.10:FF:000010">
    <property type="entry name" value="Sensor histidine kinase RcsC"/>
    <property type="match status" value="1"/>
</dbReference>
<evidence type="ECO:0000313" key="17">
    <source>
        <dbReference type="Proteomes" id="UP000199034"/>
    </source>
</evidence>
<keyword evidence="6" id="KW-0808">Transferase</keyword>
<gene>
    <name evidence="16" type="ORF">SAMN05421872_1205</name>
</gene>
<organism evidence="16 17">
    <name type="scientific">Nocardioides lianchengensis</name>
    <dbReference type="NCBI Taxonomy" id="1045774"/>
    <lineage>
        <taxon>Bacteria</taxon>
        <taxon>Bacillati</taxon>
        <taxon>Actinomycetota</taxon>
        <taxon>Actinomycetes</taxon>
        <taxon>Propionibacteriales</taxon>
        <taxon>Nocardioidaceae</taxon>
        <taxon>Nocardioides</taxon>
    </lineage>
</organism>
<dbReference type="FunFam" id="1.10.287.130:FF:000002">
    <property type="entry name" value="Two-component osmosensing histidine kinase"/>
    <property type="match status" value="1"/>
</dbReference>
<dbReference type="STRING" id="1045774.SAMN05421872_1205"/>
<sequence length="1076" mass="115722">MDLAGLYRDIVETSPDGIWVFDLEGRTLFANAAIAEMYGVPPEDTADLTVFDTLDEPGREQFAAHLAQVRSGHVNEGEVEVHFVRRDGSTLWALVRESVLRDEHGEVVAILHRFMEYGARRAVVEELQESQRRLSEAQRIARIGSWEWDVATGEVSGSPELFALYGATPESTTVGLDAFFEAVHEDDRAGVRAALDDALERTGELAFVARVWGEGDWVWTRGRGVVHHDADGRVRMSGTHQDITEARQAEIALEDQVTQNTLMQTVASAANEAVTLADVLRHARTLVLLHDDWERGRAFVPAEDGEGVVPLHLLDEERAEDAATPEETARELDLANQAFRSRASVWDPETMLTIAFPVLLDDEVRAVLTITSAPPLYRFDLIQSMVEQVAVQLGRVAERERYQRELADARDQAMEASRQKSEFLATMSHEIRTPLNGVIGLNDLLLRTDLAPEQLRLASGVQVASRALLSVINDVLDFSKIEAGKLELEVLDFEVRPLLDQVIGVLAETARSKGLELASSCAHDVPEVLAGDPTRVGQVLTNLVSNAVKFTARGEVFVRATASPGPDGRTVLRIDVTDTGVGIDEAEVAALFEPFTQADASTTRVYGGTGLGLAISREIVDALGGELTYAPNPGGGSVFTFTAVLEAAAGTISDIEDEYARTWLSGHRVLVVDDNPHNRLVLEEQLRWWQVRPESVSSAADALAELQDGLRSGDPYDAVLLDLAMPERDGLSLAADVRAVPELADTVLLLLTSHGGADPAAAIDAGIAASLTKPVLAGVLRQVLLEHLAGVGGRSAAPADEVPDGPRRRRVLVVEDNPVNQMVAMGLLESLGYVGQTADDGLAALEILRGSSYDAILMDVQMPRLDGYATTRRLRETEGDQGTRVPVIAMTAAAVEGERERCLEAGMDDFLTKPVDPAALGAVLARWLDPGPPGSPDSPAPTPPSENPVSSSSPVDGLDLERLEMLRDLDPGNTTYLDRAIGNFMANSRSAVDTIRAAIVGDDAAALRAAAHKLAGSALNLGVPFAGEAARQLEFVGDTGSVDGALELLPELEESLERARAALLAYQSSYGGGATD</sequence>
<dbReference type="SUPFAM" id="SSF47226">
    <property type="entry name" value="Histidine-containing phosphotransfer domain, HPT domain"/>
    <property type="match status" value="1"/>
</dbReference>
<evidence type="ECO:0000256" key="14">
    <source>
        <dbReference type="SAM" id="Coils"/>
    </source>
</evidence>
<dbReference type="OrthoDB" id="9810730at2"/>
<dbReference type="PROSITE" id="PS50112">
    <property type="entry name" value="PAS"/>
    <property type="match status" value="1"/>
</dbReference>
<dbReference type="Pfam" id="PF00989">
    <property type="entry name" value="PAS"/>
    <property type="match status" value="1"/>
</dbReference>
<name>A0A1G7C269_9ACTN</name>
<feature type="coiled-coil region" evidence="14">
    <location>
        <begin position="1042"/>
        <end position="1069"/>
    </location>
</feature>
<evidence type="ECO:0000256" key="2">
    <source>
        <dbReference type="ARBA" id="ARBA00004236"/>
    </source>
</evidence>
<evidence type="ECO:0000256" key="12">
    <source>
        <dbReference type="ARBA" id="ARBA00068150"/>
    </source>
</evidence>
<evidence type="ECO:0000256" key="9">
    <source>
        <dbReference type="ARBA" id="ARBA00022840"/>
    </source>
</evidence>
<dbReference type="SMART" id="SM00091">
    <property type="entry name" value="PAS"/>
    <property type="match status" value="2"/>
</dbReference>
<dbReference type="GO" id="GO:0005886">
    <property type="term" value="C:plasma membrane"/>
    <property type="evidence" value="ECO:0007669"/>
    <property type="project" value="UniProtKB-SubCell"/>
</dbReference>
<dbReference type="CDD" id="cd00130">
    <property type="entry name" value="PAS"/>
    <property type="match status" value="1"/>
</dbReference>
<evidence type="ECO:0000256" key="10">
    <source>
        <dbReference type="ARBA" id="ARBA00023012"/>
    </source>
</evidence>
<dbReference type="InterPro" id="IPR008207">
    <property type="entry name" value="Sig_transdc_His_kin_Hpt_dom"/>
</dbReference>
<dbReference type="PANTHER" id="PTHR45339">
    <property type="entry name" value="HYBRID SIGNAL TRANSDUCTION HISTIDINE KINASE J"/>
    <property type="match status" value="1"/>
</dbReference>
<keyword evidence="8" id="KW-0418">Kinase</keyword>
<dbReference type="Pfam" id="PF00512">
    <property type="entry name" value="HisKA"/>
    <property type="match status" value="1"/>
</dbReference>
<dbReference type="PROSITE" id="PS50894">
    <property type="entry name" value="HPT"/>
    <property type="match status" value="1"/>
</dbReference>
<dbReference type="NCBIfam" id="TIGR00229">
    <property type="entry name" value="sensory_box"/>
    <property type="match status" value="1"/>
</dbReference>
<feature type="compositionally biased region" description="Low complexity" evidence="15">
    <location>
        <begin position="947"/>
        <end position="956"/>
    </location>
</feature>
<dbReference type="InterPro" id="IPR036890">
    <property type="entry name" value="HATPase_C_sf"/>
</dbReference>
<dbReference type="SMART" id="SM00388">
    <property type="entry name" value="HisKA"/>
    <property type="match status" value="1"/>
</dbReference>
<dbReference type="SMART" id="SM00387">
    <property type="entry name" value="HATPase_c"/>
    <property type="match status" value="1"/>
</dbReference>
<dbReference type="Gene3D" id="1.20.120.160">
    <property type="entry name" value="HPT domain"/>
    <property type="match status" value="1"/>
</dbReference>
<dbReference type="Gene3D" id="3.40.50.2300">
    <property type="match status" value="2"/>
</dbReference>
<evidence type="ECO:0000256" key="6">
    <source>
        <dbReference type="ARBA" id="ARBA00022679"/>
    </source>
</evidence>
<keyword evidence="10" id="KW-0902">Two-component regulatory system</keyword>
<dbReference type="InterPro" id="IPR000700">
    <property type="entry name" value="PAS-assoc_C"/>
</dbReference>
<dbReference type="GO" id="GO:0000155">
    <property type="term" value="F:phosphorelay sensor kinase activity"/>
    <property type="evidence" value="ECO:0007669"/>
    <property type="project" value="InterPro"/>
</dbReference>
<dbReference type="InterPro" id="IPR013767">
    <property type="entry name" value="PAS_fold"/>
</dbReference>
<dbReference type="PROSITE" id="PS50113">
    <property type="entry name" value="PAC"/>
    <property type="match status" value="2"/>
</dbReference>
<dbReference type="PANTHER" id="PTHR45339:SF6">
    <property type="entry name" value="SENSORY HISTIDINE PROTEIN KINASE"/>
    <property type="match status" value="1"/>
</dbReference>
<dbReference type="AlphaFoldDB" id="A0A1G7C269"/>
<keyword evidence="14" id="KW-0175">Coiled coil</keyword>
<dbReference type="InterPro" id="IPR004358">
    <property type="entry name" value="Sig_transdc_His_kin-like_C"/>
</dbReference>
<dbReference type="Pfam" id="PF02518">
    <property type="entry name" value="HATPase_c"/>
    <property type="match status" value="1"/>
</dbReference>
<dbReference type="EC" id="2.7.13.3" evidence="4"/>
<dbReference type="SMART" id="SM00086">
    <property type="entry name" value="PAC"/>
    <property type="match status" value="2"/>
</dbReference>
<evidence type="ECO:0000256" key="4">
    <source>
        <dbReference type="ARBA" id="ARBA00012438"/>
    </source>
</evidence>
<dbReference type="InterPro" id="IPR003661">
    <property type="entry name" value="HisK_dim/P_dom"/>
</dbReference>
<comment type="subunit">
    <text evidence="11">At low DSF concentrations, interacts with RpfF.</text>
</comment>
<evidence type="ECO:0000256" key="5">
    <source>
        <dbReference type="ARBA" id="ARBA00022553"/>
    </source>
</evidence>
<dbReference type="InterPro" id="IPR000014">
    <property type="entry name" value="PAS"/>
</dbReference>
<dbReference type="Proteomes" id="UP000199034">
    <property type="component" value="Unassembled WGS sequence"/>
</dbReference>
<dbReference type="PROSITE" id="PS50109">
    <property type="entry name" value="HIS_KIN"/>
    <property type="match status" value="1"/>
</dbReference>
<dbReference type="InterPro" id="IPR003594">
    <property type="entry name" value="HATPase_dom"/>
</dbReference>
<feature type="region of interest" description="Disordered" evidence="15">
    <location>
        <begin position="926"/>
        <end position="956"/>
    </location>
</feature>
<dbReference type="InterPro" id="IPR011006">
    <property type="entry name" value="CheY-like_superfamily"/>
</dbReference>
<evidence type="ECO:0000256" key="8">
    <source>
        <dbReference type="ARBA" id="ARBA00022777"/>
    </source>
</evidence>
<dbReference type="CDD" id="cd16922">
    <property type="entry name" value="HATPase_EvgS-ArcB-TorS-like"/>
    <property type="match status" value="1"/>
</dbReference>
<reference evidence="16 17" key="1">
    <citation type="submission" date="2016-10" db="EMBL/GenBank/DDBJ databases">
        <authorList>
            <person name="de Groot N.N."/>
        </authorList>
    </citation>
    <scope>NUCLEOTIDE SEQUENCE [LARGE SCALE GENOMIC DNA]</scope>
    <source>
        <strain evidence="16 17">CGMCC 4.6858</strain>
    </source>
</reference>
<evidence type="ECO:0000256" key="3">
    <source>
        <dbReference type="ARBA" id="ARBA00006402"/>
    </source>
</evidence>
<dbReference type="Pfam" id="PF08447">
    <property type="entry name" value="PAS_3"/>
    <property type="match status" value="1"/>
</dbReference>
<proteinExistence type="inferred from homology"/>
<evidence type="ECO:0000313" key="16">
    <source>
        <dbReference type="EMBL" id="SDE32860.1"/>
    </source>
</evidence>
<keyword evidence="7" id="KW-0547">Nucleotide-binding</keyword>
<dbReference type="SUPFAM" id="SSF52172">
    <property type="entry name" value="CheY-like"/>
    <property type="match status" value="2"/>
</dbReference>
<dbReference type="InterPro" id="IPR035965">
    <property type="entry name" value="PAS-like_dom_sf"/>
</dbReference>
<evidence type="ECO:0000256" key="11">
    <source>
        <dbReference type="ARBA" id="ARBA00064003"/>
    </source>
</evidence>
<comment type="similarity">
    <text evidence="3">In the N-terminal section; belongs to the phytochrome family.</text>
</comment>